<dbReference type="Pfam" id="PF14273">
    <property type="entry name" value="DUF4360"/>
    <property type="match status" value="1"/>
</dbReference>
<dbReference type="RefSeq" id="WP_156214704.1">
    <property type="nucleotide sequence ID" value="NZ_WOFH01000001.1"/>
</dbReference>
<dbReference type="PANTHER" id="PTHR38847">
    <property type="match status" value="1"/>
</dbReference>
<keyword evidence="1" id="KW-0732">Signal</keyword>
<gene>
    <name evidence="2" type="ORF">GNZ18_04365</name>
</gene>
<organism evidence="2 3">
    <name type="scientific">Actinomadura litoris</name>
    <dbReference type="NCBI Taxonomy" id="2678616"/>
    <lineage>
        <taxon>Bacteria</taxon>
        <taxon>Bacillati</taxon>
        <taxon>Actinomycetota</taxon>
        <taxon>Actinomycetes</taxon>
        <taxon>Streptosporangiales</taxon>
        <taxon>Thermomonosporaceae</taxon>
        <taxon>Actinomadura</taxon>
    </lineage>
</organism>
<dbReference type="Proteomes" id="UP000432015">
    <property type="component" value="Unassembled WGS sequence"/>
</dbReference>
<dbReference type="PANTHER" id="PTHR38847:SF1">
    <property type="entry name" value="PSEUDOURIDINE SYNTHASE RSUA_RLUA-LIKE DOMAIN-CONTAINING PROTEIN"/>
    <property type="match status" value="1"/>
</dbReference>
<feature type="signal peptide" evidence="1">
    <location>
        <begin position="1"/>
        <end position="27"/>
    </location>
</feature>
<evidence type="ECO:0000313" key="2">
    <source>
        <dbReference type="EMBL" id="MUN35835.1"/>
    </source>
</evidence>
<protein>
    <submittedName>
        <fullName evidence="2">DUF4360 domain-containing protein</fullName>
    </submittedName>
</protein>
<keyword evidence="3" id="KW-1185">Reference proteome</keyword>
<dbReference type="AlphaFoldDB" id="A0A7K1KUX3"/>
<accession>A0A7K1KUX3</accession>
<sequence>MKKTRKAALAAIGAAALPALTALPASADPAPPATIQVVSTPASCPVGTMVVSSSPGEGRISLHPSNFKVSAGKDVPAEEAQKSCELSLRLIMPVSSTWALESIDSRGTANLGPGVVGEVSQSYHLQGSTRHHKIVHTLKAPNDTLRFEDETPLEFAPCGQQRDLNLETRLRVKSPDEAGAGSVAMEFPGGGTTYNFVYKTCEPPEQARS</sequence>
<dbReference type="InterPro" id="IPR025649">
    <property type="entry name" value="DUF4360"/>
</dbReference>
<evidence type="ECO:0000256" key="1">
    <source>
        <dbReference type="SAM" id="SignalP"/>
    </source>
</evidence>
<reference evidence="2 3" key="1">
    <citation type="submission" date="2019-11" db="EMBL/GenBank/DDBJ databases">
        <authorList>
            <person name="Cao P."/>
        </authorList>
    </citation>
    <scope>NUCLEOTIDE SEQUENCE [LARGE SCALE GENOMIC DNA]</scope>
    <source>
        <strain evidence="2 3">NEAU-AAG5</strain>
    </source>
</reference>
<dbReference type="EMBL" id="WOFH01000001">
    <property type="protein sequence ID" value="MUN35835.1"/>
    <property type="molecule type" value="Genomic_DNA"/>
</dbReference>
<evidence type="ECO:0000313" key="3">
    <source>
        <dbReference type="Proteomes" id="UP000432015"/>
    </source>
</evidence>
<feature type="chain" id="PRO_5029587342" evidence="1">
    <location>
        <begin position="28"/>
        <end position="209"/>
    </location>
</feature>
<proteinExistence type="predicted"/>
<name>A0A7K1KUX3_9ACTN</name>
<comment type="caution">
    <text evidence="2">The sequence shown here is derived from an EMBL/GenBank/DDBJ whole genome shotgun (WGS) entry which is preliminary data.</text>
</comment>